<dbReference type="SUPFAM" id="SSF57667">
    <property type="entry name" value="beta-beta-alpha zinc fingers"/>
    <property type="match status" value="1"/>
</dbReference>
<evidence type="ECO:0000313" key="12">
    <source>
        <dbReference type="Proteomes" id="UP001066276"/>
    </source>
</evidence>
<dbReference type="EMBL" id="JANPWB010000012">
    <property type="protein sequence ID" value="KAJ1112146.1"/>
    <property type="molecule type" value="Genomic_DNA"/>
</dbReference>
<keyword evidence="5" id="KW-0862">Zinc</keyword>
<dbReference type="Pfam" id="PF01352">
    <property type="entry name" value="KRAB"/>
    <property type="match status" value="1"/>
</dbReference>
<dbReference type="Proteomes" id="UP001066276">
    <property type="component" value="Chromosome 8"/>
</dbReference>
<evidence type="ECO:0000259" key="10">
    <source>
        <dbReference type="PROSITE" id="PS50805"/>
    </source>
</evidence>
<evidence type="ECO:0000256" key="6">
    <source>
        <dbReference type="ARBA" id="ARBA00023242"/>
    </source>
</evidence>
<dbReference type="PANTHER" id="PTHR23232">
    <property type="entry name" value="KRAB DOMAIN C2H2 ZINC FINGER"/>
    <property type="match status" value="1"/>
</dbReference>
<evidence type="ECO:0000256" key="4">
    <source>
        <dbReference type="ARBA" id="ARBA00022771"/>
    </source>
</evidence>
<dbReference type="InterPro" id="IPR036236">
    <property type="entry name" value="Znf_C2H2_sf"/>
</dbReference>
<keyword evidence="12" id="KW-1185">Reference proteome</keyword>
<evidence type="ECO:0000256" key="8">
    <source>
        <dbReference type="SAM" id="MobiDB-lite"/>
    </source>
</evidence>
<dbReference type="AlphaFoldDB" id="A0AAV7N7V0"/>
<reference evidence="11" key="1">
    <citation type="journal article" date="2022" name="bioRxiv">
        <title>Sequencing and chromosome-scale assembly of the giantPleurodeles waltlgenome.</title>
        <authorList>
            <person name="Brown T."/>
            <person name="Elewa A."/>
            <person name="Iarovenko S."/>
            <person name="Subramanian E."/>
            <person name="Araus A.J."/>
            <person name="Petzold A."/>
            <person name="Susuki M."/>
            <person name="Suzuki K.-i.T."/>
            <person name="Hayashi T."/>
            <person name="Toyoda A."/>
            <person name="Oliveira C."/>
            <person name="Osipova E."/>
            <person name="Leigh N.D."/>
            <person name="Simon A."/>
            <person name="Yun M.H."/>
        </authorList>
    </citation>
    <scope>NUCLEOTIDE SEQUENCE</scope>
    <source>
        <strain evidence="11">20211129_DDA</strain>
        <tissue evidence="11">Liver</tissue>
    </source>
</reference>
<dbReference type="GO" id="GO:0008270">
    <property type="term" value="F:zinc ion binding"/>
    <property type="evidence" value="ECO:0007669"/>
    <property type="project" value="UniProtKB-KW"/>
</dbReference>
<dbReference type="GO" id="GO:0006355">
    <property type="term" value="P:regulation of DNA-templated transcription"/>
    <property type="evidence" value="ECO:0007669"/>
    <property type="project" value="InterPro"/>
</dbReference>
<dbReference type="Gene3D" id="6.10.140.140">
    <property type="match status" value="1"/>
</dbReference>
<keyword evidence="4 7" id="KW-0863">Zinc-finger</keyword>
<feature type="domain" description="C2H2-type" evidence="9">
    <location>
        <begin position="319"/>
        <end position="346"/>
    </location>
</feature>
<dbReference type="PROSITE" id="PS50157">
    <property type="entry name" value="ZINC_FINGER_C2H2_2"/>
    <property type="match status" value="1"/>
</dbReference>
<comment type="similarity">
    <text evidence="1">Belongs to the krueppel C2H2-type zinc-finger protein family.</text>
</comment>
<evidence type="ECO:0000313" key="11">
    <source>
        <dbReference type="EMBL" id="KAJ1112146.1"/>
    </source>
</evidence>
<gene>
    <name evidence="11" type="ORF">NDU88_000414</name>
</gene>
<evidence type="ECO:0000259" key="9">
    <source>
        <dbReference type="PROSITE" id="PS50157"/>
    </source>
</evidence>
<dbReference type="PANTHER" id="PTHR23232:SF163">
    <property type="entry name" value="ZINC FINGER PROTEIN 589"/>
    <property type="match status" value="1"/>
</dbReference>
<dbReference type="InterPro" id="IPR013087">
    <property type="entry name" value="Znf_C2H2_type"/>
</dbReference>
<evidence type="ECO:0000256" key="3">
    <source>
        <dbReference type="ARBA" id="ARBA00022737"/>
    </source>
</evidence>
<keyword evidence="2" id="KW-0479">Metal-binding</keyword>
<feature type="domain" description="KRAB" evidence="10">
    <location>
        <begin position="11"/>
        <end position="82"/>
    </location>
</feature>
<name>A0AAV7N7V0_PLEWA</name>
<dbReference type="InterPro" id="IPR050169">
    <property type="entry name" value="Krueppel_C2H2_ZnF"/>
</dbReference>
<comment type="caution">
    <text evidence="11">The sequence shown here is derived from an EMBL/GenBank/DDBJ whole genome shotgun (WGS) entry which is preliminary data.</text>
</comment>
<keyword evidence="6" id="KW-0539">Nucleus</keyword>
<accession>A0AAV7N7V0</accession>
<organism evidence="11 12">
    <name type="scientific">Pleurodeles waltl</name>
    <name type="common">Iberian ribbed newt</name>
    <dbReference type="NCBI Taxonomy" id="8319"/>
    <lineage>
        <taxon>Eukaryota</taxon>
        <taxon>Metazoa</taxon>
        <taxon>Chordata</taxon>
        <taxon>Craniata</taxon>
        <taxon>Vertebrata</taxon>
        <taxon>Euteleostomi</taxon>
        <taxon>Amphibia</taxon>
        <taxon>Batrachia</taxon>
        <taxon>Caudata</taxon>
        <taxon>Salamandroidea</taxon>
        <taxon>Salamandridae</taxon>
        <taxon>Pleurodelinae</taxon>
        <taxon>Pleurodeles</taxon>
    </lineage>
</organism>
<evidence type="ECO:0000256" key="7">
    <source>
        <dbReference type="PROSITE-ProRule" id="PRU00042"/>
    </source>
</evidence>
<dbReference type="FunFam" id="3.30.160.60:FF:000100">
    <property type="entry name" value="Zinc finger 45-like"/>
    <property type="match status" value="1"/>
</dbReference>
<dbReference type="Gene3D" id="3.30.160.60">
    <property type="entry name" value="Classic Zinc Finger"/>
    <property type="match status" value="1"/>
</dbReference>
<proteinExistence type="inferred from homology"/>
<evidence type="ECO:0000256" key="5">
    <source>
        <dbReference type="ARBA" id="ARBA00022833"/>
    </source>
</evidence>
<feature type="region of interest" description="Disordered" evidence="8">
    <location>
        <begin position="279"/>
        <end position="301"/>
    </location>
</feature>
<dbReference type="SUPFAM" id="SSF109640">
    <property type="entry name" value="KRAB domain (Kruppel-associated box)"/>
    <property type="match status" value="1"/>
</dbReference>
<sequence>MSHQEPAKVLLTFQDVDACFSQEEWELLHNWQKDLYANLMKEINQVLMSLGPVIAKSVFSLRVKEKQSLCHPVDEDFDRTHKDNHSPGVAVSEFDLFTLSREEGQYPIDPLNTDRRESTYLLSTGTEHDPDPCLLDEYFLKGRESPTCPSSGEEVAIVMIPDSIKEEEESYPLADQIPEVVKSIPCPVGFPSLSSEPEVKFLDPVDGGRRHDSSNVSTGMADIASLISSNMKEETDACFAAHWNSELKESIDSLTGGQLATSGASQSLSDDSNTIFDQETEDKRGSEAHHSEARSTSEKEHHTWLLKYTQRTLKNERRFACTECGKRFNKKELLLAHQREQCWPRPLRKSDLYVADRKAPELVNECVLGLPMEKK</sequence>
<evidence type="ECO:0000256" key="1">
    <source>
        <dbReference type="ARBA" id="ARBA00006991"/>
    </source>
</evidence>
<dbReference type="InterPro" id="IPR001909">
    <property type="entry name" value="KRAB"/>
</dbReference>
<dbReference type="CDD" id="cd07765">
    <property type="entry name" value="KRAB_A-box"/>
    <property type="match status" value="1"/>
</dbReference>
<evidence type="ECO:0000256" key="2">
    <source>
        <dbReference type="ARBA" id="ARBA00022723"/>
    </source>
</evidence>
<dbReference type="InterPro" id="IPR036051">
    <property type="entry name" value="KRAB_dom_sf"/>
</dbReference>
<keyword evidence="3" id="KW-0677">Repeat</keyword>
<dbReference type="PROSITE" id="PS50805">
    <property type="entry name" value="KRAB"/>
    <property type="match status" value="1"/>
</dbReference>
<dbReference type="SMART" id="SM00349">
    <property type="entry name" value="KRAB"/>
    <property type="match status" value="1"/>
</dbReference>
<protein>
    <submittedName>
        <fullName evidence="11">Uncharacterized protein</fullName>
    </submittedName>
</protein>
<feature type="compositionally biased region" description="Basic and acidic residues" evidence="8">
    <location>
        <begin position="281"/>
        <end position="301"/>
    </location>
</feature>